<comment type="caution">
    <text evidence="5">The sequence shown here is derived from an EMBL/GenBank/DDBJ whole genome shotgun (WGS) entry which is preliminary data.</text>
</comment>
<dbReference type="EMBL" id="RWGY01000007">
    <property type="protein sequence ID" value="TVU40100.1"/>
    <property type="molecule type" value="Genomic_DNA"/>
</dbReference>
<dbReference type="Proteomes" id="UP000324897">
    <property type="component" value="Chromosome 4"/>
</dbReference>
<keyword evidence="6" id="KW-1185">Reference proteome</keyword>
<evidence type="ECO:0000313" key="6">
    <source>
        <dbReference type="Proteomes" id="UP000324897"/>
    </source>
</evidence>
<organism evidence="5 6">
    <name type="scientific">Eragrostis curvula</name>
    <name type="common">weeping love grass</name>
    <dbReference type="NCBI Taxonomy" id="38414"/>
    <lineage>
        <taxon>Eukaryota</taxon>
        <taxon>Viridiplantae</taxon>
        <taxon>Streptophyta</taxon>
        <taxon>Embryophyta</taxon>
        <taxon>Tracheophyta</taxon>
        <taxon>Spermatophyta</taxon>
        <taxon>Magnoliopsida</taxon>
        <taxon>Liliopsida</taxon>
        <taxon>Poales</taxon>
        <taxon>Poaceae</taxon>
        <taxon>PACMAD clade</taxon>
        <taxon>Chloridoideae</taxon>
        <taxon>Eragrostideae</taxon>
        <taxon>Eragrostidinae</taxon>
        <taxon>Eragrostis</taxon>
    </lineage>
</organism>
<dbReference type="CDD" id="cd03814">
    <property type="entry name" value="GT4-like"/>
    <property type="match status" value="1"/>
</dbReference>
<dbReference type="PANTHER" id="PTHR45947">
    <property type="entry name" value="SULFOQUINOVOSYL TRANSFERASE SQD2"/>
    <property type="match status" value="1"/>
</dbReference>
<dbReference type="PANTHER" id="PTHR45947:SF3">
    <property type="entry name" value="SULFOQUINOVOSYL TRANSFERASE SQD2"/>
    <property type="match status" value="1"/>
</dbReference>
<dbReference type="OrthoDB" id="443318at2759"/>
<dbReference type="Pfam" id="PF13439">
    <property type="entry name" value="Glyco_transf_4"/>
    <property type="match status" value="1"/>
</dbReference>
<dbReference type="Gramene" id="TVU40100">
    <property type="protein sequence ID" value="TVU40100"/>
    <property type="gene ID" value="EJB05_13549"/>
</dbReference>
<evidence type="ECO:0000259" key="4">
    <source>
        <dbReference type="Pfam" id="PF13439"/>
    </source>
</evidence>
<dbReference type="InterPro" id="IPR050194">
    <property type="entry name" value="Glycosyltransferase_grp1"/>
</dbReference>
<evidence type="ECO:0000256" key="2">
    <source>
        <dbReference type="SAM" id="MobiDB-lite"/>
    </source>
</evidence>
<keyword evidence="1" id="KW-0328">Glycosyltransferase</keyword>
<dbReference type="GO" id="GO:0046510">
    <property type="term" value="F:UDP-sulfoquinovose:DAG sulfoquinovosyltransferase activity"/>
    <property type="evidence" value="ECO:0007669"/>
    <property type="project" value="TreeGrafter"/>
</dbReference>
<dbReference type="Pfam" id="PF00534">
    <property type="entry name" value="Glycos_transf_1"/>
    <property type="match status" value="1"/>
</dbReference>
<evidence type="ECO:0000256" key="1">
    <source>
        <dbReference type="ARBA" id="ARBA00022676"/>
    </source>
</evidence>
<reference evidence="5 6" key="1">
    <citation type="journal article" date="2019" name="Sci. Rep.">
        <title>A high-quality genome of Eragrostis curvula grass provides insights into Poaceae evolution and supports new strategies to enhance forage quality.</title>
        <authorList>
            <person name="Carballo J."/>
            <person name="Santos B.A.C.M."/>
            <person name="Zappacosta D."/>
            <person name="Garbus I."/>
            <person name="Selva J.P."/>
            <person name="Gallo C.A."/>
            <person name="Diaz A."/>
            <person name="Albertini E."/>
            <person name="Caccamo M."/>
            <person name="Echenique V."/>
        </authorList>
    </citation>
    <scope>NUCLEOTIDE SEQUENCE [LARGE SCALE GENOMIC DNA]</scope>
    <source>
        <strain evidence="6">cv. Victoria</strain>
        <tissue evidence="5">Leaf</tissue>
    </source>
</reference>
<feature type="region of interest" description="Disordered" evidence="2">
    <location>
        <begin position="52"/>
        <end position="76"/>
    </location>
</feature>
<dbReference type="InterPro" id="IPR028098">
    <property type="entry name" value="Glyco_trans_4-like_N"/>
</dbReference>
<feature type="domain" description="Glycosyltransferase subfamily 4-like N-terminal" evidence="4">
    <location>
        <begin position="98"/>
        <end position="286"/>
    </location>
</feature>
<accession>A0A5J9VYB5</accession>
<evidence type="ECO:0008006" key="7">
    <source>
        <dbReference type="Google" id="ProtNLM"/>
    </source>
</evidence>
<feature type="region of interest" description="Disordered" evidence="2">
    <location>
        <begin position="1"/>
        <end position="24"/>
    </location>
</feature>
<dbReference type="InterPro" id="IPR001296">
    <property type="entry name" value="Glyco_trans_1"/>
</dbReference>
<dbReference type="Gene3D" id="3.40.50.2000">
    <property type="entry name" value="Glycogen Phosphorylase B"/>
    <property type="match status" value="2"/>
</dbReference>
<name>A0A5J9VYB5_9POAL</name>
<dbReference type="GO" id="GO:0009941">
    <property type="term" value="C:chloroplast envelope"/>
    <property type="evidence" value="ECO:0007669"/>
    <property type="project" value="TreeGrafter"/>
</dbReference>
<evidence type="ECO:0000259" key="3">
    <source>
        <dbReference type="Pfam" id="PF00534"/>
    </source>
</evidence>
<dbReference type="AlphaFoldDB" id="A0A5J9VYB5"/>
<sequence>MAAASVVVPKLPPTPPSSSASAPRRAWLAPAISLSPRQPRALRPISCGCASSSSALPSSSVVLPEPEPQLVEQEREAESRPRRIALFVEPSPFAYVSGYKNRFQNFIKYLREMGDEVIVVTTHEGVPQEFHGAKLIGSWRLAPVTMEKISHMLLMWPLLSCSFPCPWYQKVPLSLALSPRIIGEVARFKPDIIHASSPGIMVFGALIIAKLLCVPLVMSYHTHVPIYIPRYTFSWLVKPMWLIIKFLHRAADLTLVPSVAIGRDLQAARVTAANKIRLWNKGVDSESFHPRFRNKEMRSRLTNGEPEKPLIIYVGRLGVEKSLDFLKSVMDRLPGARIAFIGDGPFRPELEEMFSNMPAVFTGTLQGEELSQAYASGDVFVMPSESETLGFVVLEAMSSGVPVVGARAGGIPDIIPEDQEGKTSFLYTPGDVDDCVGKIERLLSSEELREAMGRAARLEMEKFDWRAATRKIRNEQYSAAIWFWRKKRAQVLRPFQWVLRRLFRQPAPAMTKQS</sequence>
<dbReference type="GO" id="GO:0016020">
    <property type="term" value="C:membrane"/>
    <property type="evidence" value="ECO:0007669"/>
    <property type="project" value="GOC"/>
</dbReference>
<proteinExistence type="predicted"/>
<protein>
    <recommendedName>
        <fullName evidence="7">Glycosyltransferase subfamily 4-like N-terminal domain-containing protein</fullName>
    </recommendedName>
</protein>
<feature type="domain" description="Glycosyl transferase family 1" evidence="3">
    <location>
        <begin position="306"/>
        <end position="457"/>
    </location>
</feature>
<dbReference type="SUPFAM" id="SSF53756">
    <property type="entry name" value="UDP-Glycosyltransferase/glycogen phosphorylase"/>
    <property type="match status" value="1"/>
</dbReference>
<evidence type="ECO:0000313" key="5">
    <source>
        <dbReference type="EMBL" id="TVU40100.1"/>
    </source>
</evidence>
<dbReference type="GO" id="GO:0009247">
    <property type="term" value="P:glycolipid biosynthetic process"/>
    <property type="evidence" value="ECO:0007669"/>
    <property type="project" value="TreeGrafter"/>
</dbReference>
<dbReference type="GO" id="GO:0046506">
    <property type="term" value="P:sulfolipid biosynthetic process"/>
    <property type="evidence" value="ECO:0007669"/>
    <property type="project" value="TreeGrafter"/>
</dbReference>
<keyword evidence="1" id="KW-0808">Transferase</keyword>
<gene>
    <name evidence="5" type="ORF">EJB05_13549</name>
</gene>
<dbReference type="FunFam" id="3.40.50.2000:FF:000062">
    <property type="entry name" value="sulfoquinovosyl transferase SQD2"/>
    <property type="match status" value="1"/>
</dbReference>
<feature type="compositionally biased region" description="Low complexity" evidence="2">
    <location>
        <begin position="52"/>
        <end position="71"/>
    </location>
</feature>